<dbReference type="InterPro" id="IPR014001">
    <property type="entry name" value="Helicase_ATP-bd"/>
</dbReference>
<dbReference type="GO" id="GO:0005730">
    <property type="term" value="C:nucleolus"/>
    <property type="evidence" value="ECO:0007669"/>
    <property type="project" value="TreeGrafter"/>
</dbReference>
<evidence type="ECO:0000259" key="10">
    <source>
        <dbReference type="PROSITE" id="PS51194"/>
    </source>
</evidence>
<dbReference type="FunFam" id="3.40.50.300:FF:000637">
    <property type="entry name" value="ATP-dependent RNA helicase DHX37/DHR1"/>
    <property type="match status" value="1"/>
</dbReference>
<keyword evidence="6" id="KW-0067">ATP-binding</keyword>
<evidence type="ECO:0000256" key="8">
    <source>
        <dbReference type="SAM" id="MobiDB-lite"/>
    </source>
</evidence>
<dbReference type="InterPro" id="IPR011545">
    <property type="entry name" value="DEAD/DEAH_box_helicase_dom"/>
</dbReference>
<dbReference type="GO" id="GO:0003724">
    <property type="term" value="F:RNA helicase activity"/>
    <property type="evidence" value="ECO:0007669"/>
    <property type="project" value="UniProtKB-EC"/>
</dbReference>
<dbReference type="CDD" id="cd18791">
    <property type="entry name" value="SF2_C_RHA"/>
    <property type="match status" value="1"/>
</dbReference>
<feature type="domain" description="Helicase ATP-binding" evidence="9">
    <location>
        <begin position="1"/>
        <end position="168"/>
    </location>
</feature>
<dbReference type="InterPro" id="IPR056371">
    <property type="entry name" value="DHX37-like_C"/>
</dbReference>
<dbReference type="EC" id="3.6.4.13" evidence="2"/>
<dbReference type="SMART" id="SM00490">
    <property type="entry name" value="HELICc"/>
    <property type="match status" value="1"/>
</dbReference>
<evidence type="ECO:0000256" key="6">
    <source>
        <dbReference type="ARBA" id="ARBA00022840"/>
    </source>
</evidence>
<dbReference type="InterPro" id="IPR002464">
    <property type="entry name" value="DNA/RNA_helicase_DEAH_CS"/>
</dbReference>
<feature type="compositionally biased region" description="Basic residues" evidence="8">
    <location>
        <begin position="249"/>
        <end position="262"/>
    </location>
</feature>
<dbReference type="CTD" id="20246476"/>
<evidence type="ECO:0000313" key="12">
    <source>
        <dbReference type="Proteomes" id="UP000030746"/>
    </source>
</evidence>
<keyword evidence="4" id="KW-0378">Hydrolase</keyword>
<dbReference type="PANTHER" id="PTHR18934">
    <property type="entry name" value="ATP-DEPENDENT RNA HELICASE"/>
    <property type="match status" value="1"/>
</dbReference>
<dbReference type="CDD" id="cd17982">
    <property type="entry name" value="DEXHc_DHX37"/>
    <property type="match status" value="1"/>
</dbReference>
<dbReference type="HOGENOM" id="CLU_001832_0_0_1"/>
<dbReference type="PROSITE" id="PS51192">
    <property type="entry name" value="HELICASE_ATP_BIND_1"/>
    <property type="match status" value="1"/>
</dbReference>
<feature type="compositionally biased region" description="Acidic residues" evidence="8">
    <location>
        <begin position="291"/>
        <end position="307"/>
    </location>
</feature>
<dbReference type="GO" id="GO:0005524">
    <property type="term" value="F:ATP binding"/>
    <property type="evidence" value="ECO:0007669"/>
    <property type="project" value="UniProtKB-KW"/>
</dbReference>
<dbReference type="EMBL" id="KB201305">
    <property type="protein sequence ID" value="ESO97341.1"/>
    <property type="molecule type" value="Genomic_DNA"/>
</dbReference>
<comment type="catalytic activity">
    <reaction evidence="7">
        <text>ATP + H2O = ADP + phosphate + H(+)</text>
        <dbReference type="Rhea" id="RHEA:13065"/>
        <dbReference type="ChEBI" id="CHEBI:15377"/>
        <dbReference type="ChEBI" id="CHEBI:15378"/>
        <dbReference type="ChEBI" id="CHEBI:30616"/>
        <dbReference type="ChEBI" id="CHEBI:43474"/>
        <dbReference type="ChEBI" id="CHEBI:456216"/>
        <dbReference type="EC" id="3.6.4.13"/>
    </reaction>
</comment>
<evidence type="ECO:0000313" key="11">
    <source>
        <dbReference type="EMBL" id="ESO97341.1"/>
    </source>
</evidence>
<evidence type="ECO:0000256" key="4">
    <source>
        <dbReference type="ARBA" id="ARBA00022801"/>
    </source>
</evidence>
<dbReference type="GO" id="GO:0003723">
    <property type="term" value="F:RNA binding"/>
    <property type="evidence" value="ECO:0007669"/>
    <property type="project" value="TreeGrafter"/>
</dbReference>
<dbReference type="Gene3D" id="1.20.120.1080">
    <property type="match status" value="1"/>
</dbReference>
<dbReference type="Pfam" id="PF23362">
    <property type="entry name" value="DHX37_C"/>
    <property type="match status" value="1"/>
</dbReference>
<reference evidence="11 12" key="1">
    <citation type="journal article" date="2013" name="Nature">
        <title>Insights into bilaterian evolution from three spiralian genomes.</title>
        <authorList>
            <person name="Simakov O."/>
            <person name="Marletaz F."/>
            <person name="Cho S.J."/>
            <person name="Edsinger-Gonzales E."/>
            <person name="Havlak P."/>
            <person name="Hellsten U."/>
            <person name="Kuo D.H."/>
            <person name="Larsson T."/>
            <person name="Lv J."/>
            <person name="Arendt D."/>
            <person name="Savage R."/>
            <person name="Osoegawa K."/>
            <person name="de Jong P."/>
            <person name="Grimwood J."/>
            <person name="Chapman J.A."/>
            <person name="Shapiro H."/>
            <person name="Aerts A."/>
            <person name="Otillar R.P."/>
            <person name="Terry A.Y."/>
            <person name="Boore J.L."/>
            <person name="Grigoriev I.V."/>
            <person name="Lindberg D.R."/>
            <person name="Seaver E.C."/>
            <person name="Weisblat D.A."/>
            <person name="Putnam N.H."/>
            <person name="Rokhsar D.S."/>
        </authorList>
    </citation>
    <scope>NUCLEOTIDE SEQUENCE [LARGE SCALE GENOMIC DNA]</scope>
</reference>
<comment type="similarity">
    <text evidence="1">Belongs to the DEAD box helicase family. DEAH subfamily.</text>
</comment>
<dbReference type="InterPro" id="IPR048333">
    <property type="entry name" value="HA2_WH"/>
</dbReference>
<proteinExistence type="inferred from homology"/>
<dbReference type="GO" id="GO:0016787">
    <property type="term" value="F:hydrolase activity"/>
    <property type="evidence" value="ECO:0007669"/>
    <property type="project" value="UniProtKB-KW"/>
</dbReference>
<dbReference type="PROSITE" id="PS00690">
    <property type="entry name" value="DEAH_ATP_HELICASE"/>
    <property type="match status" value="1"/>
</dbReference>
<name>V4AUC5_LOTGI</name>
<keyword evidence="12" id="KW-1185">Reference proteome</keyword>
<dbReference type="Pfam" id="PF00270">
    <property type="entry name" value="DEAD"/>
    <property type="match status" value="1"/>
</dbReference>
<dbReference type="Proteomes" id="UP000030746">
    <property type="component" value="Unassembled WGS sequence"/>
</dbReference>
<sequence length="896" mass="102161">METINDNPVSIICGETGSGKTTQVPQFLYEAGYAHCGGIIGVTEPRRVAAISMSQRVAMEMNLSTEEVSYQIRYEGNVTPKTRIKFMTDGVLLKEVQQDFMLNKYSVIIIDEAHERSVYTDILIGLLSRIVPLRNKKGKPLKMIIMSATLRVEDFTENKQLFKVSPPVLKVNSRQFPVTIHFNKRTPTDDYLAEAFKKVCKIHRMLPDGGILIFVTGQQEVNTLSHKLRQMFPFNPNKVIPDKKEERKKERKRKKEKKKEKKIISKPKIELPKVDLNNYSIKPIDEEGELDVLGDDSDLDLMSDSESEGEKNKEELEEETGSESPLYVLPLYSLLPSHKQVRVFEPVPAGCRLCVISTNVAETSLTIPNIKYVVDTGKVKTKFYDKVTGVSTFKITWTSQAAANQRAGRAGRISPGHCYRLFSSAVFNDDFEKFSPPEISRRPVDDLLLQMKEMNIDKVQNFPYPTPPDLDQLKAAEQLLISLGALSYPPQKTHKRKKGSKDKDCTKITPLGRGMARFPVSPRYARILALGHQHDLLPYVIAIVSALSVDELFIQSYQQSDQLDESKHKQIRNSQIRKLWAGGGESLLLGDLMVLLKAVGACEYQGFTTDFCHKFGIRFKAMKEIRKLRAQLTNTVNMVIPDANLCIDPKLSPPSDIQCKMLRQIVLAGLADHVARRNADPPPGASDEVRRLKHSYQCMELEEPVFIHPSSVLFKEKCDFIVYQNITETSKLYMKGIVGIEAEWLPLFGEYHCNLSQPLEDPQPYYDNLSGEVMCYRSSSYGRCNWEIKAVPMEYPHNIDKFRWFARFLLEGQVCKKLKEFVNILLSTPATMIKSWAKLQPRTEILLQALIGKNTTNRNRLLEIWTTQPTYLYEEYCSWLPEAAHYDLKSKWPPID</sequence>
<evidence type="ECO:0000256" key="3">
    <source>
        <dbReference type="ARBA" id="ARBA00022741"/>
    </source>
</evidence>
<feature type="region of interest" description="Disordered" evidence="8">
    <location>
        <begin position="291"/>
        <end position="322"/>
    </location>
</feature>
<dbReference type="InterPro" id="IPR011709">
    <property type="entry name" value="DEAD-box_helicase_OB_fold"/>
</dbReference>
<dbReference type="RefSeq" id="XP_009051941.1">
    <property type="nucleotide sequence ID" value="XM_009053693.1"/>
</dbReference>
<dbReference type="OMA" id="KYAYHCA"/>
<accession>V4AUC5</accession>
<dbReference type="PANTHER" id="PTHR18934:SF99">
    <property type="entry name" value="ATP-DEPENDENT RNA HELICASE DHX37-RELATED"/>
    <property type="match status" value="1"/>
</dbReference>
<dbReference type="Pfam" id="PF21010">
    <property type="entry name" value="HA2_C"/>
    <property type="match status" value="1"/>
</dbReference>
<gene>
    <name evidence="11" type="ORF">LOTGIDRAFT_214179</name>
</gene>
<evidence type="ECO:0000259" key="9">
    <source>
        <dbReference type="PROSITE" id="PS51192"/>
    </source>
</evidence>
<dbReference type="Pfam" id="PF04408">
    <property type="entry name" value="WHD_HA2"/>
    <property type="match status" value="1"/>
</dbReference>
<dbReference type="KEGG" id="lgi:LOTGIDRAFT_214179"/>
<dbReference type="Gene3D" id="3.40.50.300">
    <property type="entry name" value="P-loop containing nucleotide triphosphate hydrolases"/>
    <property type="match status" value="3"/>
</dbReference>
<feature type="domain" description="Helicase C-terminal" evidence="10">
    <location>
        <begin position="285"/>
        <end position="455"/>
    </location>
</feature>
<feature type="region of interest" description="Disordered" evidence="8">
    <location>
        <begin position="234"/>
        <end position="262"/>
    </location>
</feature>
<dbReference type="SMART" id="SM00847">
    <property type="entry name" value="HA2"/>
    <property type="match status" value="1"/>
</dbReference>
<evidence type="ECO:0000256" key="1">
    <source>
        <dbReference type="ARBA" id="ARBA00008792"/>
    </source>
</evidence>
<dbReference type="GO" id="GO:0000462">
    <property type="term" value="P:maturation of SSU-rRNA from tricistronic rRNA transcript (SSU-rRNA, 5.8S rRNA, LSU-rRNA)"/>
    <property type="evidence" value="ECO:0007669"/>
    <property type="project" value="TreeGrafter"/>
</dbReference>
<keyword evidence="3" id="KW-0547">Nucleotide-binding</keyword>
<dbReference type="InterPro" id="IPR027417">
    <property type="entry name" value="P-loop_NTPase"/>
</dbReference>
<dbReference type="GeneID" id="20246476"/>
<dbReference type="InterPro" id="IPR001650">
    <property type="entry name" value="Helicase_C-like"/>
</dbReference>
<organism evidence="11 12">
    <name type="scientific">Lottia gigantea</name>
    <name type="common">Giant owl limpet</name>
    <dbReference type="NCBI Taxonomy" id="225164"/>
    <lineage>
        <taxon>Eukaryota</taxon>
        <taxon>Metazoa</taxon>
        <taxon>Spiralia</taxon>
        <taxon>Lophotrochozoa</taxon>
        <taxon>Mollusca</taxon>
        <taxon>Gastropoda</taxon>
        <taxon>Patellogastropoda</taxon>
        <taxon>Lottioidea</taxon>
        <taxon>Lottiidae</taxon>
        <taxon>Lottia</taxon>
    </lineage>
</organism>
<dbReference type="PROSITE" id="PS51194">
    <property type="entry name" value="HELICASE_CTER"/>
    <property type="match status" value="1"/>
</dbReference>
<dbReference type="Pfam" id="PF00271">
    <property type="entry name" value="Helicase_C"/>
    <property type="match status" value="1"/>
</dbReference>
<evidence type="ECO:0000256" key="2">
    <source>
        <dbReference type="ARBA" id="ARBA00012552"/>
    </source>
</evidence>
<evidence type="ECO:0000256" key="7">
    <source>
        <dbReference type="ARBA" id="ARBA00047984"/>
    </source>
</evidence>
<dbReference type="OrthoDB" id="10025033at2759"/>
<dbReference type="SUPFAM" id="SSF52540">
    <property type="entry name" value="P-loop containing nucleoside triphosphate hydrolases"/>
    <property type="match status" value="1"/>
</dbReference>
<dbReference type="STRING" id="225164.V4AUC5"/>
<dbReference type="Pfam" id="PF07717">
    <property type="entry name" value="OB_NTP_bind"/>
    <property type="match status" value="1"/>
</dbReference>
<protein>
    <recommendedName>
        <fullName evidence="2">RNA helicase</fullName>
        <ecNumber evidence="2">3.6.4.13</ecNumber>
    </recommendedName>
</protein>
<evidence type="ECO:0000256" key="5">
    <source>
        <dbReference type="ARBA" id="ARBA00022806"/>
    </source>
</evidence>
<dbReference type="InterPro" id="IPR007502">
    <property type="entry name" value="Helicase-assoc_dom"/>
</dbReference>
<keyword evidence="5" id="KW-0347">Helicase</keyword>
<dbReference type="SMART" id="SM00487">
    <property type="entry name" value="DEXDc"/>
    <property type="match status" value="1"/>
</dbReference>
<dbReference type="AlphaFoldDB" id="V4AUC5"/>